<dbReference type="InterPro" id="IPR020084">
    <property type="entry name" value="NUDIX_hydrolase_CS"/>
</dbReference>
<keyword evidence="3" id="KW-0479">Metal-binding</keyword>
<gene>
    <name evidence="7" type="ORF">AVDCRST_MAG81-3458</name>
</gene>
<dbReference type="InterPro" id="IPR000086">
    <property type="entry name" value="NUDIX_hydrolase_dom"/>
</dbReference>
<dbReference type="PROSITE" id="PS00893">
    <property type="entry name" value="NUDIX_BOX"/>
    <property type="match status" value="1"/>
</dbReference>
<dbReference type="EMBL" id="CADCWO010000186">
    <property type="protein sequence ID" value="CAA9583858.1"/>
    <property type="molecule type" value="Genomic_DNA"/>
</dbReference>
<dbReference type="PANTHER" id="PTHR43758:SF8">
    <property type="entry name" value="8-OXO-DGTP DIPHOSPHATASE YTKD-RELATED"/>
    <property type="match status" value="1"/>
</dbReference>
<dbReference type="SUPFAM" id="SSF55811">
    <property type="entry name" value="Nudix"/>
    <property type="match status" value="1"/>
</dbReference>
<evidence type="ECO:0000259" key="6">
    <source>
        <dbReference type="PROSITE" id="PS51462"/>
    </source>
</evidence>
<accession>A0A6J4VPD2</accession>
<name>A0A6J4VPD2_9CYAN</name>
<comment type="similarity">
    <text evidence="2">Belongs to the Nudix hydrolase family.</text>
</comment>
<evidence type="ECO:0000256" key="4">
    <source>
        <dbReference type="ARBA" id="ARBA00022801"/>
    </source>
</evidence>
<keyword evidence="5" id="KW-0460">Magnesium</keyword>
<feature type="domain" description="Nudix hydrolase" evidence="6">
    <location>
        <begin position="3"/>
        <end position="140"/>
    </location>
</feature>
<comment type="cofactor">
    <cofactor evidence="1">
        <name>Mg(2+)</name>
        <dbReference type="ChEBI" id="CHEBI:18420"/>
    </cofactor>
</comment>
<evidence type="ECO:0000256" key="5">
    <source>
        <dbReference type="ARBA" id="ARBA00022842"/>
    </source>
</evidence>
<organism evidence="7">
    <name type="scientific">uncultured Synechococcales cyanobacterium</name>
    <dbReference type="NCBI Taxonomy" id="1936017"/>
    <lineage>
        <taxon>Bacteria</taxon>
        <taxon>Bacillati</taxon>
        <taxon>Cyanobacteriota</taxon>
        <taxon>Cyanophyceae</taxon>
        <taxon>Synechococcales</taxon>
        <taxon>environmental samples</taxon>
    </lineage>
</organism>
<dbReference type="CDD" id="cd18882">
    <property type="entry name" value="NUDIX_Hydrolase"/>
    <property type="match status" value="1"/>
</dbReference>
<evidence type="ECO:0000256" key="2">
    <source>
        <dbReference type="ARBA" id="ARBA00005582"/>
    </source>
</evidence>
<evidence type="ECO:0000256" key="3">
    <source>
        <dbReference type="ARBA" id="ARBA00022723"/>
    </source>
</evidence>
<dbReference type="GO" id="GO:0046872">
    <property type="term" value="F:metal ion binding"/>
    <property type="evidence" value="ECO:0007669"/>
    <property type="project" value="UniProtKB-KW"/>
</dbReference>
<dbReference type="Pfam" id="PF00293">
    <property type="entry name" value="NUDIX"/>
    <property type="match status" value="1"/>
</dbReference>
<dbReference type="PROSITE" id="PS51462">
    <property type="entry name" value="NUDIX"/>
    <property type="match status" value="1"/>
</dbReference>
<dbReference type="Gene3D" id="3.90.79.10">
    <property type="entry name" value="Nucleoside Triphosphate Pyrophosphohydrolase"/>
    <property type="match status" value="1"/>
</dbReference>
<evidence type="ECO:0000256" key="1">
    <source>
        <dbReference type="ARBA" id="ARBA00001946"/>
    </source>
</evidence>
<dbReference type="PANTHER" id="PTHR43758">
    <property type="entry name" value="7,8-DIHYDRO-8-OXOGUANINE TRIPHOSPHATASE"/>
    <property type="match status" value="1"/>
</dbReference>
<keyword evidence="4" id="KW-0378">Hydrolase</keyword>
<proteinExistence type="inferred from homology"/>
<dbReference type="GO" id="GO:0016818">
    <property type="term" value="F:hydrolase activity, acting on acid anhydrides, in phosphorus-containing anhydrides"/>
    <property type="evidence" value="ECO:0007669"/>
    <property type="project" value="TreeGrafter"/>
</dbReference>
<dbReference type="GO" id="GO:0005737">
    <property type="term" value="C:cytoplasm"/>
    <property type="evidence" value="ECO:0007669"/>
    <property type="project" value="TreeGrafter"/>
</dbReference>
<protein>
    <submittedName>
        <fullName evidence="7">Mutator protein</fullName>
    </submittedName>
</protein>
<reference evidence="7" key="1">
    <citation type="submission" date="2020-02" db="EMBL/GenBank/DDBJ databases">
        <authorList>
            <person name="Meier V. D."/>
        </authorList>
    </citation>
    <scope>NUCLEOTIDE SEQUENCE</scope>
    <source>
        <strain evidence="7">AVDCRST_MAG81</strain>
    </source>
</reference>
<dbReference type="AlphaFoldDB" id="A0A6J4VPD2"/>
<sequence>MLSSTVEVALAILHQDDQFLLQLRDDIPGIAYPGCWGFFGGHIELGESPERGLRRELEEEIGYVPPVLTAFGCYRTPEVVRHVYYAPLTVVLTDLVLHEGWDLDLWTTAEVERGARYSQRASQVRPIAPPTQKILLDFLAARIVPTGE</sequence>
<evidence type="ECO:0000313" key="7">
    <source>
        <dbReference type="EMBL" id="CAA9583858.1"/>
    </source>
</evidence>
<dbReference type="InterPro" id="IPR015797">
    <property type="entry name" value="NUDIX_hydrolase-like_dom_sf"/>
</dbReference>